<evidence type="ECO:0000313" key="2">
    <source>
        <dbReference type="EMBL" id="ANU36630.1"/>
    </source>
</evidence>
<feature type="chain" id="PRO_5008885519" evidence="1">
    <location>
        <begin position="25"/>
        <end position="71"/>
    </location>
</feature>
<dbReference type="Proteomes" id="UP000092528">
    <property type="component" value="Chromosome 1"/>
</dbReference>
<dbReference type="AlphaFoldDB" id="A0A1C7F9K8"/>
<sequence>MKVKSALARSIAATLVFASGSVFAADVTKQQVVEHYADIAHAVFSDALTTAQALDTSIESFLNTPSEKNTR</sequence>
<dbReference type="InterPro" id="IPR038352">
    <property type="entry name" value="Imelysin_sf"/>
</dbReference>
<evidence type="ECO:0000256" key="1">
    <source>
        <dbReference type="SAM" id="SignalP"/>
    </source>
</evidence>
<dbReference type="Gene3D" id="1.20.1420.20">
    <property type="entry name" value="M75 peptidase, HXXE motif"/>
    <property type="match status" value="1"/>
</dbReference>
<dbReference type="PATRIC" id="fig|45658.7.peg.1485"/>
<keyword evidence="1" id="KW-0732">Signal</keyword>
<protein>
    <submittedName>
        <fullName evidence="2">Uncharacterized protein</fullName>
    </submittedName>
</protein>
<keyword evidence="3" id="KW-1185">Reference proteome</keyword>
<gene>
    <name evidence="2" type="ORF">VSVS05_01505</name>
</gene>
<evidence type="ECO:0000313" key="3">
    <source>
        <dbReference type="Proteomes" id="UP000092528"/>
    </source>
</evidence>
<organism evidence="2 3">
    <name type="scientific">Vibrio scophthalmi</name>
    <dbReference type="NCBI Taxonomy" id="45658"/>
    <lineage>
        <taxon>Bacteria</taxon>
        <taxon>Pseudomonadati</taxon>
        <taxon>Pseudomonadota</taxon>
        <taxon>Gammaproteobacteria</taxon>
        <taxon>Vibrionales</taxon>
        <taxon>Vibrionaceae</taxon>
        <taxon>Vibrio</taxon>
    </lineage>
</organism>
<dbReference type="EMBL" id="CP016414">
    <property type="protein sequence ID" value="ANU36630.1"/>
    <property type="molecule type" value="Genomic_DNA"/>
</dbReference>
<name>A0A1C7F9K8_9VIBR</name>
<reference evidence="2 3" key="1">
    <citation type="submission" date="2016-07" db="EMBL/GenBank/DDBJ databases">
        <title>Genome sequencing of Vibrio scophthalmi strain VS-05, an isolated from Paralichthys olivaceus.</title>
        <authorList>
            <person name="Han H.-J."/>
        </authorList>
    </citation>
    <scope>NUCLEOTIDE SEQUENCE [LARGE SCALE GENOMIC DNA]</scope>
    <source>
        <strain evidence="2 3">VS-05</strain>
    </source>
</reference>
<proteinExistence type="predicted"/>
<feature type="signal peptide" evidence="1">
    <location>
        <begin position="1"/>
        <end position="24"/>
    </location>
</feature>
<accession>A0A1C7F9K8</accession>